<name>A0AAV2YUF2_9STRA</name>
<reference evidence="2" key="2">
    <citation type="journal article" date="2023" name="Microbiol Resour">
        <title>Decontamination and Annotation of the Draft Genome Sequence of the Oomycete Lagenidium giganteum ARSEF 373.</title>
        <authorList>
            <person name="Morgan W.R."/>
            <person name="Tartar A."/>
        </authorList>
    </citation>
    <scope>NUCLEOTIDE SEQUENCE</scope>
    <source>
        <strain evidence="2">ARSEF 373</strain>
    </source>
</reference>
<sequence length="46" mass="5238">MVDQGLVHACHTGKQRKKSHEKKLNRSITSPNEVVYADLMFPSKNN</sequence>
<organism evidence="2 3">
    <name type="scientific">Lagenidium giganteum</name>
    <dbReference type="NCBI Taxonomy" id="4803"/>
    <lineage>
        <taxon>Eukaryota</taxon>
        <taxon>Sar</taxon>
        <taxon>Stramenopiles</taxon>
        <taxon>Oomycota</taxon>
        <taxon>Peronosporomycetes</taxon>
        <taxon>Pythiales</taxon>
        <taxon>Pythiaceae</taxon>
    </lineage>
</organism>
<evidence type="ECO:0000256" key="1">
    <source>
        <dbReference type="SAM" id="MobiDB-lite"/>
    </source>
</evidence>
<reference evidence="2" key="1">
    <citation type="submission" date="2022-11" db="EMBL/GenBank/DDBJ databases">
        <authorList>
            <person name="Morgan W.R."/>
            <person name="Tartar A."/>
        </authorList>
    </citation>
    <scope>NUCLEOTIDE SEQUENCE</scope>
    <source>
        <strain evidence="2">ARSEF 373</strain>
    </source>
</reference>
<keyword evidence="3" id="KW-1185">Reference proteome</keyword>
<dbReference type="Proteomes" id="UP001146120">
    <property type="component" value="Unassembled WGS sequence"/>
</dbReference>
<dbReference type="EMBL" id="DAKRPA010000104">
    <property type="protein sequence ID" value="DAZ98540.1"/>
    <property type="molecule type" value="Genomic_DNA"/>
</dbReference>
<feature type="compositionally biased region" description="Basic residues" evidence="1">
    <location>
        <begin position="11"/>
        <end position="25"/>
    </location>
</feature>
<evidence type="ECO:0000313" key="3">
    <source>
        <dbReference type="Proteomes" id="UP001146120"/>
    </source>
</evidence>
<accession>A0AAV2YUF2</accession>
<gene>
    <name evidence="2" type="ORF">N0F65_007039</name>
</gene>
<protein>
    <submittedName>
        <fullName evidence="2">Uncharacterized protein</fullName>
    </submittedName>
</protein>
<evidence type="ECO:0000313" key="2">
    <source>
        <dbReference type="EMBL" id="DAZ98540.1"/>
    </source>
</evidence>
<feature type="region of interest" description="Disordered" evidence="1">
    <location>
        <begin position="1"/>
        <end position="29"/>
    </location>
</feature>
<dbReference type="AlphaFoldDB" id="A0AAV2YUF2"/>
<proteinExistence type="predicted"/>
<comment type="caution">
    <text evidence="2">The sequence shown here is derived from an EMBL/GenBank/DDBJ whole genome shotgun (WGS) entry which is preliminary data.</text>
</comment>